<dbReference type="InterPro" id="IPR009061">
    <property type="entry name" value="DNA-bd_dom_put_sf"/>
</dbReference>
<accession>A0ABP8ZZE9</accession>
<name>A0ABP8ZZE9_9FLAO</name>
<evidence type="ECO:0000313" key="2">
    <source>
        <dbReference type="EMBL" id="GAA4769298.1"/>
    </source>
</evidence>
<evidence type="ECO:0000313" key="3">
    <source>
        <dbReference type="Proteomes" id="UP001500141"/>
    </source>
</evidence>
<dbReference type="SUPFAM" id="SSF46955">
    <property type="entry name" value="Putative DNA-binding domain"/>
    <property type="match status" value="1"/>
</dbReference>
<dbReference type="RefSeq" id="WP_264542206.1">
    <property type="nucleotide sequence ID" value="NZ_BAABIP010000017.1"/>
</dbReference>
<gene>
    <name evidence="2" type="ORF">GCM10023230_19060</name>
</gene>
<comment type="caution">
    <text evidence="2">The sequence shown here is derived from an EMBL/GenBank/DDBJ whole genome shotgun (WGS) entry which is preliminary data.</text>
</comment>
<dbReference type="EMBL" id="BAABIP010000017">
    <property type="protein sequence ID" value="GAA4769298.1"/>
    <property type="molecule type" value="Genomic_DNA"/>
</dbReference>
<evidence type="ECO:0000259" key="1">
    <source>
        <dbReference type="Pfam" id="PF12728"/>
    </source>
</evidence>
<dbReference type="Proteomes" id="UP001500141">
    <property type="component" value="Unassembled WGS sequence"/>
</dbReference>
<dbReference type="PANTHER" id="PTHR34585:SF22">
    <property type="entry name" value="HELIX-TURN-HELIX DOMAIN-CONTAINING PROTEIN"/>
    <property type="match status" value="1"/>
</dbReference>
<proteinExistence type="predicted"/>
<feature type="domain" description="Helix-turn-helix" evidence="1">
    <location>
        <begin position="37"/>
        <end position="86"/>
    </location>
</feature>
<dbReference type="PANTHER" id="PTHR34585">
    <property type="match status" value="1"/>
</dbReference>
<reference evidence="3" key="1">
    <citation type="journal article" date="2019" name="Int. J. Syst. Evol. Microbiol.">
        <title>The Global Catalogue of Microorganisms (GCM) 10K type strain sequencing project: providing services to taxonomists for standard genome sequencing and annotation.</title>
        <authorList>
            <consortium name="The Broad Institute Genomics Platform"/>
            <consortium name="The Broad Institute Genome Sequencing Center for Infectious Disease"/>
            <person name="Wu L."/>
            <person name="Ma J."/>
        </authorList>
    </citation>
    <scope>NUCLEOTIDE SEQUENCE [LARGE SCALE GENOMIC DNA]</scope>
    <source>
        <strain evidence="3">JCM 18198</strain>
    </source>
</reference>
<organism evidence="2 3">
    <name type="scientific">Flavobacterium hankyongi</name>
    <dbReference type="NCBI Taxonomy" id="1176532"/>
    <lineage>
        <taxon>Bacteria</taxon>
        <taxon>Pseudomonadati</taxon>
        <taxon>Bacteroidota</taxon>
        <taxon>Flavobacteriia</taxon>
        <taxon>Flavobacteriales</taxon>
        <taxon>Flavobacteriaceae</taxon>
        <taxon>Flavobacterium</taxon>
    </lineage>
</organism>
<dbReference type="InterPro" id="IPR041657">
    <property type="entry name" value="HTH_17"/>
</dbReference>
<keyword evidence="3" id="KW-1185">Reference proteome</keyword>
<protein>
    <recommendedName>
        <fullName evidence="1">Helix-turn-helix domain-containing protein</fullName>
    </recommendedName>
</protein>
<dbReference type="Pfam" id="PF12728">
    <property type="entry name" value="HTH_17"/>
    <property type="match status" value="1"/>
</dbReference>
<sequence>MIELMDLAMEMSKDIQYLKAYIEALKNQKRGKLSDEWLDNQEVLQTLHISPRTLQTYRDNGTLPFSKIEGKFYYKSSDIENLLQSNYTNKSKDK</sequence>